<dbReference type="SMART" id="SM01034">
    <property type="entry name" value="BLUF"/>
    <property type="match status" value="1"/>
</dbReference>
<dbReference type="SUPFAM" id="SSF54975">
    <property type="entry name" value="Acylphosphatase/BLUF domain-like"/>
    <property type="match status" value="1"/>
</dbReference>
<organism evidence="2 3">
    <name type="scientific">Pelagibius litoralis</name>
    <dbReference type="NCBI Taxonomy" id="374515"/>
    <lineage>
        <taxon>Bacteria</taxon>
        <taxon>Pseudomonadati</taxon>
        <taxon>Pseudomonadota</taxon>
        <taxon>Alphaproteobacteria</taxon>
        <taxon>Rhodospirillales</taxon>
        <taxon>Rhodovibrionaceae</taxon>
        <taxon>Pelagibius</taxon>
    </lineage>
</organism>
<dbReference type="EMBL" id="JAAQPH010000016">
    <property type="protein sequence ID" value="NIA70760.1"/>
    <property type="molecule type" value="Genomic_DNA"/>
</dbReference>
<dbReference type="Proteomes" id="UP000761264">
    <property type="component" value="Unassembled WGS sequence"/>
</dbReference>
<dbReference type="InterPro" id="IPR036046">
    <property type="entry name" value="Acylphosphatase-like_dom_sf"/>
</dbReference>
<reference evidence="2" key="1">
    <citation type="submission" date="2020-03" db="EMBL/GenBank/DDBJ databases">
        <title>Genome of Pelagibius litoralis DSM 21314T.</title>
        <authorList>
            <person name="Wang G."/>
        </authorList>
    </citation>
    <scope>NUCLEOTIDE SEQUENCE</scope>
    <source>
        <strain evidence="2">DSM 21314</strain>
    </source>
</reference>
<evidence type="ECO:0000313" key="3">
    <source>
        <dbReference type="Proteomes" id="UP000761264"/>
    </source>
</evidence>
<dbReference type="AlphaFoldDB" id="A0A967F0D0"/>
<proteinExistence type="predicted"/>
<feature type="domain" description="BLUF" evidence="1">
    <location>
        <begin position="13"/>
        <end position="104"/>
    </location>
</feature>
<accession>A0A967F0D0</accession>
<evidence type="ECO:0000313" key="2">
    <source>
        <dbReference type="EMBL" id="NIA70760.1"/>
    </source>
</evidence>
<dbReference type="RefSeq" id="WP_167227710.1">
    <property type="nucleotide sequence ID" value="NZ_JAAQPH010000016.1"/>
</dbReference>
<dbReference type="Gene3D" id="3.30.70.100">
    <property type="match status" value="1"/>
</dbReference>
<comment type="caution">
    <text evidence="2">The sequence shown here is derived from an EMBL/GenBank/DDBJ whole genome shotgun (WGS) entry which is preliminary data.</text>
</comment>
<dbReference type="GO" id="GO:0071949">
    <property type="term" value="F:FAD binding"/>
    <property type="evidence" value="ECO:0007669"/>
    <property type="project" value="InterPro"/>
</dbReference>
<dbReference type="Pfam" id="PF04940">
    <property type="entry name" value="BLUF"/>
    <property type="match status" value="1"/>
</dbReference>
<dbReference type="GO" id="GO:0009882">
    <property type="term" value="F:blue light photoreceptor activity"/>
    <property type="evidence" value="ECO:0007669"/>
    <property type="project" value="InterPro"/>
</dbReference>
<keyword evidence="3" id="KW-1185">Reference proteome</keyword>
<evidence type="ECO:0000259" key="1">
    <source>
        <dbReference type="PROSITE" id="PS50925"/>
    </source>
</evidence>
<protein>
    <submittedName>
        <fullName evidence="2">BLUF domain-containing protein</fullName>
    </submittedName>
</protein>
<gene>
    <name evidence="2" type="ORF">HBA54_19350</name>
</gene>
<sequence length="157" mass="17958">MDKTLSEQAALPVYRLMYLSAAKHEMGAEELETILSTARNANAAKGITGMLLYVERQFLQYLEGEQEAVETLYRNIEKDPRHSGVIRLFAGPCARRVFADWSMGYHHCNAKEQEAAIGIIDLCRRSVRDVLPAETPEEIVAFMESFYRNSHSRRRFS</sequence>
<dbReference type="InterPro" id="IPR007024">
    <property type="entry name" value="BLUF_domain"/>
</dbReference>
<name>A0A967F0D0_9PROT</name>
<dbReference type="PROSITE" id="PS50925">
    <property type="entry name" value="BLUF"/>
    <property type="match status" value="1"/>
</dbReference>